<evidence type="ECO:0000313" key="2">
    <source>
        <dbReference type="Proteomes" id="UP000093737"/>
    </source>
</evidence>
<dbReference type="SUPFAM" id="SSF160631">
    <property type="entry name" value="SMI1/KNR4-like"/>
    <property type="match status" value="1"/>
</dbReference>
<gene>
    <name evidence="1" type="ORF">A8145_00810</name>
</gene>
<protein>
    <submittedName>
        <fullName evidence="1">Uncharacterized protein</fullName>
    </submittedName>
</protein>
<dbReference type="InterPro" id="IPR018958">
    <property type="entry name" value="Knr4/Smi1-like_dom"/>
</dbReference>
<dbReference type="InterPro" id="IPR037883">
    <property type="entry name" value="Knr4/Smi1-like_sf"/>
</dbReference>
<evidence type="ECO:0000313" key="1">
    <source>
        <dbReference type="EMBL" id="OBQ71456.1"/>
    </source>
</evidence>
<dbReference type="EMBL" id="LYTK01000001">
    <property type="protein sequence ID" value="OBQ71456.1"/>
    <property type="molecule type" value="Genomic_DNA"/>
</dbReference>
<dbReference type="RefSeq" id="WP_056564989.1">
    <property type="nucleotide sequence ID" value="NZ_CP033334.1"/>
</dbReference>
<organism evidence="1 2">
    <name type="scientific">Rhizobium loti</name>
    <name type="common">Mesorhizobium loti</name>
    <dbReference type="NCBI Taxonomy" id="381"/>
    <lineage>
        <taxon>Bacteria</taxon>
        <taxon>Pseudomonadati</taxon>
        <taxon>Pseudomonadota</taxon>
        <taxon>Alphaproteobacteria</taxon>
        <taxon>Hyphomicrobiales</taxon>
        <taxon>Phyllobacteriaceae</taxon>
        <taxon>Mesorhizobium</taxon>
    </lineage>
</organism>
<dbReference type="Pfam" id="PF09346">
    <property type="entry name" value="SMI1_KNR4"/>
    <property type="match status" value="1"/>
</dbReference>
<name>A0A6M7U8E9_RHILI</name>
<dbReference type="AlphaFoldDB" id="A0A6M7U8E9"/>
<comment type="caution">
    <text evidence="1">The sequence shown here is derived from an EMBL/GenBank/DDBJ whole genome shotgun (WGS) entry which is preliminary data.</text>
</comment>
<dbReference type="Gene3D" id="3.40.1580.10">
    <property type="entry name" value="SMI1/KNR4-like"/>
    <property type="match status" value="1"/>
</dbReference>
<dbReference type="SMART" id="SM00860">
    <property type="entry name" value="SMI1_KNR4"/>
    <property type="match status" value="1"/>
</dbReference>
<proteinExistence type="predicted"/>
<reference evidence="1 2" key="1">
    <citation type="submission" date="2016-05" db="EMBL/GenBank/DDBJ databases">
        <authorList>
            <person name="Ramsay J.P."/>
        </authorList>
    </citation>
    <scope>NUCLEOTIDE SEQUENCE [LARGE SCALE GENOMIC DNA]</scope>
    <source>
        <strain evidence="1 2">NZP2042</strain>
    </source>
</reference>
<sequence>MLNDRERTDLVAQLLEAKRELDMLTLDEDMTDPPSKPATEKDIARFEKKCGFPIEPSYREFLLMHDGWTDFDGDAAILGTRGSNEEWFEDTLEMVWEVFEDFGDENPADDAVAVVLGEDTNNYLFMWPPQEGSDGKATFKEYEDGKLTREYADFDEYLTEFLKSLRHSIEVEREGADRGDADEQ</sequence>
<accession>A0A6M7U8E9</accession>
<dbReference type="Proteomes" id="UP000093737">
    <property type="component" value="Unassembled WGS sequence"/>
</dbReference>